<evidence type="ECO:0000313" key="10">
    <source>
        <dbReference type="Proteomes" id="UP000278475"/>
    </source>
</evidence>
<evidence type="ECO:0000256" key="7">
    <source>
        <dbReference type="ARBA" id="ARBA00048107"/>
    </source>
</evidence>
<dbReference type="SUPFAM" id="SSF52540">
    <property type="entry name" value="P-loop containing nucleoside triphosphate hydrolases"/>
    <property type="match status" value="1"/>
</dbReference>
<dbReference type="InterPro" id="IPR009001">
    <property type="entry name" value="Transl_elong_EF1A/Init_IF2_C"/>
</dbReference>
<accession>A0A497EK84</accession>
<evidence type="ECO:0000256" key="6">
    <source>
        <dbReference type="ARBA" id="ARBA00023134"/>
    </source>
</evidence>
<evidence type="ECO:0000256" key="2">
    <source>
        <dbReference type="ARBA" id="ARBA00011986"/>
    </source>
</evidence>
<keyword evidence="5" id="KW-0648">Protein biosynthesis</keyword>
<dbReference type="PRINTS" id="PR00315">
    <property type="entry name" value="ELONGATNFCT"/>
</dbReference>
<dbReference type="CDD" id="cd15490">
    <property type="entry name" value="eIF2_gamma_III"/>
    <property type="match status" value="1"/>
</dbReference>
<dbReference type="Proteomes" id="UP000278475">
    <property type="component" value="Unassembled WGS sequence"/>
</dbReference>
<feature type="domain" description="Tr-type G" evidence="8">
    <location>
        <begin position="14"/>
        <end position="199"/>
    </location>
</feature>
<dbReference type="SUPFAM" id="SSF50465">
    <property type="entry name" value="EF-Tu/eEF-1alpha/eIF2-gamma C-terminal domain"/>
    <property type="match status" value="1"/>
</dbReference>
<evidence type="ECO:0000313" key="9">
    <source>
        <dbReference type="EMBL" id="RLE47256.1"/>
    </source>
</evidence>
<dbReference type="PANTHER" id="PTHR42854:SF3">
    <property type="entry name" value="EUKARYOTIC TRANSLATION INITIATION FACTOR 2 SUBUNIT 3-RELATED"/>
    <property type="match status" value="1"/>
</dbReference>
<protein>
    <recommendedName>
        <fullName evidence="2">protein-synthesizing GTPase</fullName>
        <ecNumber evidence="2">3.6.5.3</ecNumber>
    </recommendedName>
</protein>
<sequence>MGSKSEVKEGVFNLPELNVGVIGHIDHGKTTLLKSLTGKFTDTHSEELKRGITIKLGYASVVIYNKNGKFNIKEGKPQRYVSFIDAPGHEMLMATMLSGASIIDAAILVIAANEGIKPQTREHFMALQVKGVKNLIVVQNKIDLVSKEQTLKNYEEIKGFLKGTFAENAPIIPVSAQQGVNVDKVLEYLCKIEIPSRDEKGDPIFLVARSFDVNRPGKSIEDLNGGVLGGILKKGRLKVEDEIEIKPGLSIRKSGKVHYQPLVTRILSLYKGDFSVKEVRPGASISIETSLDPCMAKTDSLTGCIVSKKGILPPISESIRLRASFFDRVFGVEENKGVTPPKVGETFMLNVNTTTTLGRISKISGNDLDLELSIPVVALKGDKVGIARNFNHHWRLIGWGEVL</sequence>
<evidence type="ECO:0000259" key="8">
    <source>
        <dbReference type="PROSITE" id="PS51722"/>
    </source>
</evidence>
<dbReference type="InterPro" id="IPR000795">
    <property type="entry name" value="T_Tr_GTP-bd_dom"/>
</dbReference>
<dbReference type="EC" id="3.6.5.3" evidence="2"/>
<dbReference type="CDD" id="cd03688">
    <property type="entry name" value="eIF2_gamma_II"/>
    <property type="match status" value="1"/>
</dbReference>
<comment type="caution">
    <text evidence="9">The sequence shown here is derived from an EMBL/GenBank/DDBJ whole genome shotgun (WGS) entry which is preliminary data.</text>
</comment>
<dbReference type="GO" id="GO:0003743">
    <property type="term" value="F:translation initiation factor activity"/>
    <property type="evidence" value="ECO:0007669"/>
    <property type="project" value="UniProtKB-KW"/>
</dbReference>
<comment type="similarity">
    <text evidence="1">Belongs to the TRAFAC class translation factor GTPase superfamily. Classic translation factor GTPase family. EIF2G subfamily.</text>
</comment>
<keyword evidence="4" id="KW-0547">Nucleotide-binding</keyword>
<dbReference type="InterPro" id="IPR050543">
    <property type="entry name" value="eIF2G"/>
</dbReference>
<evidence type="ECO:0000256" key="5">
    <source>
        <dbReference type="ARBA" id="ARBA00022917"/>
    </source>
</evidence>
<evidence type="ECO:0000256" key="3">
    <source>
        <dbReference type="ARBA" id="ARBA00022540"/>
    </source>
</evidence>
<comment type="catalytic activity">
    <reaction evidence="7">
        <text>GTP + H2O = GDP + phosphate + H(+)</text>
        <dbReference type="Rhea" id="RHEA:19669"/>
        <dbReference type="ChEBI" id="CHEBI:15377"/>
        <dbReference type="ChEBI" id="CHEBI:15378"/>
        <dbReference type="ChEBI" id="CHEBI:37565"/>
        <dbReference type="ChEBI" id="CHEBI:43474"/>
        <dbReference type="ChEBI" id="CHEBI:58189"/>
        <dbReference type="EC" id="3.6.5.3"/>
    </reaction>
</comment>
<dbReference type="InterPro" id="IPR044127">
    <property type="entry name" value="eIF2g_dom_2"/>
</dbReference>
<dbReference type="NCBIfam" id="TIGR00231">
    <property type="entry name" value="small_GTP"/>
    <property type="match status" value="1"/>
</dbReference>
<dbReference type="Pfam" id="PF00009">
    <property type="entry name" value="GTP_EFTU"/>
    <property type="match status" value="1"/>
</dbReference>
<reference evidence="9 10" key="1">
    <citation type="submission" date="2018-06" db="EMBL/GenBank/DDBJ databases">
        <title>Extensive metabolic versatility and redundancy in microbially diverse, dynamic hydrothermal sediments.</title>
        <authorList>
            <person name="Dombrowski N."/>
            <person name="Teske A."/>
            <person name="Baker B.J."/>
        </authorList>
    </citation>
    <scope>NUCLEOTIDE SEQUENCE [LARGE SCALE GENOMIC DNA]</scope>
    <source>
        <strain evidence="9">B66_G16</strain>
    </source>
</reference>
<evidence type="ECO:0000256" key="1">
    <source>
        <dbReference type="ARBA" id="ARBA00005388"/>
    </source>
</evidence>
<dbReference type="GO" id="GO:0005525">
    <property type="term" value="F:GTP binding"/>
    <property type="evidence" value="ECO:0007669"/>
    <property type="project" value="UniProtKB-KW"/>
</dbReference>
<dbReference type="SUPFAM" id="SSF50447">
    <property type="entry name" value="Translation proteins"/>
    <property type="match status" value="1"/>
</dbReference>
<keyword evidence="3 9" id="KW-0396">Initiation factor</keyword>
<evidence type="ECO:0000256" key="4">
    <source>
        <dbReference type="ARBA" id="ARBA00022741"/>
    </source>
</evidence>
<dbReference type="GO" id="GO:0000049">
    <property type="term" value="F:tRNA binding"/>
    <property type="evidence" value="ECO:0007669"/>
    <property type="project" value="InterPro"/>
</dbReference>
<gene>
    <name evidence="9" type="ORF">DRJ31_09105</name>
</gene>
<dbReference type="GO" id="GO:0001731">
    <property type="term" value="P:formation of translation preinitiation complex"/>
    <property type="evidence" value="ECO:0007669"/>
    <property type="project" value="TreeGrafter"/>
</dbReference>
<dbReference type="PANTHER" id="PTHR42854">
    <property type="entry name" value="EUKARYOTIC TRANSLATION INITIATION FACTOR 2 SUBUNIT 3 FAMILY MEMBER"/>
    <property type="match status" value="1"/>
</dbReference>
<dbReference type="NCBIfam" id="NF003077">
    <property type="entry name" value="PRK04000.1"/>
    <property type="match status" value="1"/>
</dbReference>
<keyword evidence="6" id="KW-0342">GTP-binding</keyword>
<dbReference type="Gene3D" id="3.40.50.300">
    <property type="entry name" value="P-loop containing nucleotide triphosphate hydrolases"/>
    <property type="match status" value="1"/>
</dbReference>
<dbReference type="EMBL" id="QMQV01000140">
    <property type="protein sequence ID" value="RLE47256.1"/>
    <property type="molecule type" value="Genomic_DNA"/>
</dbReference>
<dbReference type="PROSITE" id="PS51722">
    <property type="entry name" value="G_TR_2"/>
    <property type="match status" value="1"/>
</dbReference>
<dbReference type="Pfam" id="PF09173">
    <property type="entry name" value="eIF2_C"/>
    <property type="match status" value="1"/>
</dbReference>
<dbReference type="AlphaFoldDB" id="A0A497EK84"/>
<dbReference type="InterPro" id="IPR027417">
    <property type="entry name" value="P-loop_NTPase"/>
</dbReference>
<name>A0A497EK84_9CREN</name>
<dbReference type="GO" id="GO:0003924">
    <property type="term" value="F:GTPase activity"/>
    <property type="evidence" value="ECO:0007669"/>
    <property type="project" value="InterPro"/>
</dbReference>
<organism evidence="9 10">
    <name type="scientific">Thermoproteota archaeon</name>
    <dbReference type="NCBI Taxonomy" id="2056631"/>
    <lineage>
        <taxon>Archaea</taxon>
        <taxon>Thermoproteota</taxon>
    </lineage>
</organism>
<dbReference type="InterPro" id="IPR015256">
    <property type="entry name" value="eIF2g_C"/>
</dbReference>
<dbReference type="Gene3D" id="2.40.30.10">
    <property type="entry name" value="Translation factors"/>
    <property type="match status" value="2"/>
</dbReference>
<dbReference type="InterPro" id="IPR005225">
    <property type="entry name" value="Small_GTP-bd"/>
</dbReference>
<dbReference type="InterPro" id="IPR009000">
    <property type="entry name" value="Transl_B-barrel_sf"/>
</dbReference>
<proteinExistence type="inferred from homology"/>
<dbReference type="GO" id="GO:0005829">
    <property type="term" value="C:cytosol"/>
    <property type="evidence" value="ECO:0007669"/>
    <property type="project" value="TreeGrafter"/>
</dbReference>